<name>A0A9P5K2V8_COLSI</name>
<keyword evidence="2" id="KW-1185">Reference proteome</keyword>
<protein>
    <submittedName>
        <fullName evidence="1">Uncharacterized protein</fullName>
    </submittedName>
</protein>
<accession>A0A9P5K2V8</accession>
<dbReference type="EMBL" id="QPMT01000032">
    <property type="protein sequence ID" value="KAF4854665.1"/>
    <property type="molecule type" value="Genomic_DNA"/>
</dbReference>
<gene>
    <name evidence="1" type="ORF">CGCSCA2_v009338</name>
</gene>
<sequence>MEFTSSFAAESWERLHSDQLQVTTQPNLSVEERYNFCRAFYRLELFYTLFRNMYKDRREPLGNTAHVKFFSRNPPWENEQIGSVAEFWESRFAEASTDVIAHDVLFGELNVDYLHRGRRNDERQIWAHMNNRWQKEFFFSGVWIGWANCPGALFDVLRAYCSDDSGSEGRDEGDLLSIVFSRGMDEDVDKGPCEAWYAAHKSQPVGSWLMLDHNDWLRDRAYVLWDWKRIQQHQLLKLFESVPDGQMHRPQPTTDELEAMSASFVVCETIFENGGLGYWTGNGHEVL</sequence>
<reference evidence="1" key="1">
    <citation type="submission" date="2019-06" db="EMBL/GenBank/DDBJ databases">
        <authorList>
            <person name="Gan P."/>
            <person name="Shirasu K."/>
        </authorList>
    </citation>
    <scope>NUCLEOTIDE SEQUENCE [LARGE SCALE GENOMIC DNA]</scope>
    <source>
        <strain evidence="1">CAD2</strain>
    </source>
</reference>
<dbReference type="Proteomes" id="UP000711996">
    <property type="component" value="Unassembled WGS sequence"/>
</dbReference>
<dbReference type="OrthoDB" id="5427059at2759"/>
<dbReference type="AlphaFoldDB" id="A0A9P5K2V8"/>
<proteinExistence type="predicted"/>
<comment type="caution">
    <text evidence="1">The sequence shown here is derived from an EMBL/GenBank/DDBJ whole genome shotgun (WGS) entry which is preliminary data.</text>
</comment>
<organism evidence="1 2">
    <name type="scientific">Colletotrichum siamense</name>
    <name type="common">Anthracnose fungus</name>
    <dbReference type="NCBI Taxonomy" id="690259"/>
    <lineage>
        <taxon>Eukaryota</taxon>
        <taxon>Fungi</taxon>
        <taxon>Dikarya</taxon>
        <taxon>Ascomycota</taxon>
        <taxon>Pezizomycotina</taxon>
        <taxon>Sordariomycetes</taxon>
        <taxon>Hypocreomycetidae</taxon>
        <taxon>Glomerellales</taxon>
        <taxon>Glomerellaceae</taxon>
        <taxon>Colletotrichum</taxon>
        <taxon>Colletotrichum gloeosporioides species complex</taxon>
    </lineage>
</organism>
<evidence type="ECO:0000313" key="1">
    <source>
        <dbReference type="EMBL" id="KAF4854665.1"/>
    </source>
</evidence>
<evidence type="ECO:0000313" key="2">
    <source>
        <dbReference type="Proteomes" id="UP000711996"/>
    </source>
</evidence>